<evidence type="ECO:0000256" key="1">
    <source>
        <dbReference type="ARBA" id="ARBA00004496"/>
    </source>
</evidence>
<evidence type="ECO:0000256" key="5">
    <source>
        <dbReference type="ARBA" id="ARBA00022741"/>
    </source>
</evidence>
<evidence type="ECO:0000256" key="7">
    <source>
        <dbReference type="ARBA" id="ARBA00022840"/>
    </source>
</evidence>
<dbReference type="EMBL" id="JAHRIO010072167">
    <property type="protein sequence ID" value="MEQ2182407.1"/>
    <property type="molecule type" value="Genomic_DNA"/>
</dbReference>
<keyword evidence="6" id="KW-0418">Kinase</keyword>
<dbReference type="Gene3D" id="3.30.200.20">
    <property type="entry name" value="Phosphorylase Kinase, domain 1"/>
    <property type="match status" value="1"/>
</dbReference>
<evidence type="ECO:0000313" key="10">
    <source>
        <dbReference type="Proteomes" id="UP001476798"/>
    </source>
</evidence>
<keyword evidence="7" id="KW-0067">ATP-binding</keyword>
<sequence>MKERLGMGGFGHVYLYQHNVRSDGPSVVLDRIRSRLIFLTFYSSPVLGSGDGGEDCCETLPPGPELNHVNIVQAREVPEDVTSIALNDLPLLAMEYCAKGDLRKVMHVLDMTSAQLHSMVLGIEESFLSLQLRLEAQTQAHISPESQELLMETGNSLDPRWAPVQCLPDGLVRDTNRSDM</sequence>
<dbReference type="Proteomes" id="UP001476798">
    <property type="component" value="Unassembled WGS sequence"/>
</dbReference>
<dbReference type="SUPFAM" id="SSF56112">
    <property type="entry name" value="Protein kinase-like (PK-like)"/>
    <property type="match status" value="1"/>
</dbReference>
<evidence type="ECO:0000313" key="9">
    <source>
        <dbReference type="EMBL" id="MEQ2182407.1"/>
    </source>
</evidence>
<comment type="caution">
    <text evidence="9">The sequence shown here is derived from an EMBL/GenBank/DDBJ whole genome shotgun (WGS) entry which is preliminary data.</text>
</comment>
<keyword evidence="2" id="KW-0963">Cytoplasm</keyword>
<organism evidence="9 10">
    <name type="scientific">Goodea atripinnis</name>
    <dbReference type="NCBI Taxonomy" id="208336"/>
    <lineage>
        <taxon>Eukaryota</taxon>
        <taxon>Metazoa</taxon>
        <taxon>Chordata</taxon>
        <taxon>Craniata</taxon>
        <taxon>Vertebrata</taxon>
        <taxon>Euteleostomi</taxon>
        <taxon>Actinopterygii</taxon>
        <taxon>Neopterygii</taxon>
        <taxon>Teleostei</taxon>
        <taxon>Neoteleostei</taxon>
        <taxon>Acanthomorphata</taxon>
        <taxon>Ovalentaria</taxon>
        <taxon>Atherinomorphae</taxon>
        <taxon>Cyprinodontiformes</taxon>
        <taxon>Goodeidae</taxon>
        <taxon>Goodea</taxon>
    </lineage>
</organism>
<keyword evidence="10" id="KW-1185">Reference proteome</keyword>
<dbReference type="InterPro" id="IPR011009">
    <property type="entry name" value="Kinase-like_dom_sf"/>
</dbReference>
<keyword evidence="5" id="KW-0547">Nucleotide-binding</keyword>
<evidence type="ECO:0000256" key="2">
    <source>
        <dbReference type="ARBA" id="ARBA00022490"/>
    </source>
</evidence>
<comment type="subcellular location">
    <subcellularLocation>
        <location evidence="1">Cytoplasm</location>
    </subcellularLocation>
</comment>
<dbReference type="InterPro" id="IPR000719">
    <property type="entry name" value="Prot_kinase_dom"/>
</dbReference>
<gene>
    <name evidence="9" type="ORF">GOODEAATRI_021993</name>
</gene>
<protein>
    <recommendedName>
        <fullName evidence="8">Protein kinase domain-containing protein</fullName>
    </recommendedName>
</protein>
<dbReference type="InterPro" id="IPR051180">
    <property type="entry name" value="IKK"/>
</dbReference>
<dbReference type="PANTHER" id="PTHR22969:SF13">
    <property type="entry name" value="INHIBITOR OF NUCLEAR FACTOR KAPPA-B KINASE SUBUNIT ALPHA"/>
    <property type="match status" value="1"/>
</dbReference>
<dbReference type="PROSITE" id="PS50011">
    <property type="entry name" value="PROTEIN_KINASE_DOM"/>
    <property type="match status" value="1"/>
</dbReference>
<keyword evidence="3" id="KW-0723">Serine/threonine-protein kinase</keyword>
<name>A0ABV0PGB7_9TELE</name>
<evidence type="ECO:0000256" key="4">
    <source>
        <dbReference type="ARBA" id="ARBA00022679"/>
    </source>
</evidence>
<evidence type="ECO:0000256" key="3">
    <source>
        <dbReference type="ARBA" id="ARBA00022527"/>
    </source>
</evidence>
<proteinExistence type="predicted"/>
<reference evidence="9 10" key="1">
    <citation type="submission" date="2021-06" db="EMBL/GenBank/DDBJ databases">
        <authorList>
            <person name="Palmer J.M."/>
        </authorList>
    </citation>
    <scope>NUCLEOTIDE SEQUENCE [LARGE SCALE GENOMIC DNA]</scope>
    <source>
        <strain evidence="9 10">GA_2019</strain>
        <tissue evidence="9">Muscle</tissue>
    </source>
</reference>
<keyword evidence="4" id="KW-0808">Transferase</keyword>
<evidence type="ECO:0000259" key="8">
    <source>
        <dbReference type="PROSITE" id="PS50011"/>
    </source>
</evidence>
<evidence type="ECO:0000256" key="6">
    <source>
        <dbReference type="ARBA" id="ARBA00022777"/>
    </source>
</evidence>
<accession>A0ABV0PGB7</accession>
<feature type="domain" description="Protein kinase" evidence="8">
    <location>
        <begin position="1"/>
        <end position="180"/>
    </location>
</feature>
<dbReference type="PANTHER" id="PTHR22969">
    <property type="entry name" value="IKB KINASE"/>
    <property type="match status" value="1"/>
</dbReference>
<dbReference type="Gene3D" id="3.10.20.90">
    <property type="entry name" value="Phosphatidylinositol 3-kinase Catalytic Subunit, Chain A, domain 1"/>
    <property type="match status" value="1"/>
</dbReference>